<proteinExistence type="predicted"/>
<dbReference type="EMBL" id="JAVBVO010000003">
    <property type="protein sequence ID" value="MDZ5758838.1"/>
    <property type="molecule type" value="Genomic_DNA"/>
</dbReference>
<evidence type="ECO:0000313" key="4">
    <source>
        <dbReference type="Proteomes" id="UP001290462"/>
    </source>
</evidence>
<evidence type="ECO:0000313" key="3">
    <source>
        <dbReference type="EMBL" id="MDZ5758838.1"/>
    </source>
</evidence>
<dbReference type="Pfam" id="PF11907">
    <property type="entry name" value="DUF3427"/>
    <property type="match status" value="1"/>
</dbReference>
<feature type="transmembrane region" description="Helical" evidence="1">
    <location>
        <begin position="13"/>
        <end position="29"/>
    </location>
</feature>
<evidence type="ECO:0000256" key="1">
    <source>
        <dbReference type="SAM" id="Phobius"/>
    </source>
</evidence>
<keyword evidence="1" id="KW-0812">Transmembrane</keyword>
<organism evidence="3 4">
    <name type="scientific">Carnobacterium maltaromaticum</name>
    <name type="common">Carnobacterium piscicola</name>
    <dbReference type="NCBI Taxonomy" id="2751"/>
    <lineage>
        <taxon>Bacteria</taxon>
        <taxon>Bacillati</taxon>
        <taxon>Bacillota</taxon>
        <taxon>Bacilli</taxon>
        <taxon>Lactobacillales</taxon>
        <taxon>Carnobacteriaceae</taxon>
        <taxon>Carnobacterium</taxon>
    </lineage>
</organism>
<dbReference type="AlphaFoldDB" id="A0AAW9JTI1"/>
<dbReference type="Proteomes" id="UP001290462">
    <property type="component" value="Unassembled WGS sequence"/>
</dbReference>
<comment type="caution">
    <text evidence="3">The sequence shown here is derived from an EMBL/GenBank/DDBJ whole genome shotgun (WGS) entry which is preliminary data.</text>
</comment>
<dbReference type="InterPro" id="IPR021835">
    <property type="entry name" value="DUF3427"/>
</dbReference>
<keyword evidence="1" id="KW-0472">Membrane</keyword>
<accession>A0AAW9JTI1</accession>
<name>A0AAW9JTI1_CARML</name>
<sequence>MFQSVIDIKFKKIIYYCLEAIILISYTIGNKYSRKEIRALLSIPNPNNIGGIWSTGYVFHQNNFYIFATISNAGRTGHDYGNILIDDFLYWYTKNTDHLYVPTIKKMTSGEYPVHIFTRYDSTDPKFIYQGLGTMRDFENGKPAFISWQILPNKSVLENKTLSSERVKFIEGKKTTKVINIYERDPQARKKCIEHYGYICKVCSFNFEQIYGEIGKNFIHVHHEKELSLMREDYEVDPINDMKPVCPNCHSMLHKRKPAYSIEELKNILVELNV</sequence>
<reference evidence="3" key="1">
    <citation type="submission" date="2023-08" db="EMBL/GenBank/DDBJ databases">
        <title>Genomic characterization of piscicolin 126 produced by Carnobacterium maltaromaticum CM22 strain isolated from salmon (Salmo salar).</title>
        <authorList>
            <person name="Gonzalez-Gragera E."/>
            <person name="Garcia-Lopez J.D."/>
            <person name="Teso-Perez C."/>
            <person name="Gimenez-Hernandez I."/>
            <person name="Peralta-Sanchez J.M."/>
            <person name="Valdivia E."/>
            <person name="Montalban-Lopez M."/>
            <person name="Martin-Platero A.M."/>
            <person name="Banos A."/>
            <person name="Martinez-Bueno M."/>
        </authorList>
    </citation>
    <scope>NUCLEOTIDE SEQUENCE</scope>
    <source>
        <strain evidence="3">CM22</strain>
    </source>
</reference>
<evidence type="ECO:0000259" key="2">
    <source>
        <dbReference type="Pfam" id="PF11907"/>
    </source>
</evidence>
<dbReference type="RefSeq" id="WP_322809383.1">
    <property type="nucleotide sequence ID" value="NZ_JAVBVO010000003.1"/>
</dbReference>
<keyword evidence="1" id="KW-1133">Transmembrane helix</keyword>
<gene>
    <name evidence="3" type="ORF">RAK27_09250</name>
</gene>
<feature type="domain" description="DUF3427" evidence="2">
    <location>
        <begin position="27"/>
        <end position="136"/>
    </location>
</feature>
<protein>
    <submittedName>
        <fullName evidence="3">DUF3427 domain-containing protein</fullName>
    </submittedName>
</protein>